<dbReference type="CDD" id="cd00383">
    <property type="entry name" value="trans_reg_C"/>
    <property type="match status" value="1"/>
</dbReference>
<evidence type="ECO:0000256" key="9">
    <source>
        <dbReference type="PROSITE-ProRule" id="PRU01091"/>
    </source>
</evidence>
<dbReference type="GO" id="GO:0000976">
    <property type="term" value="F:transcription cis-regulatory region binding"/>
    <property type="evidence" value="ECO:0007669"/>
    <property type="project" value="TreeGrafter"/>
</dbReference>
<dbReference type="SMART" id="SM00448">
    <property type="entry name" value="REC"/>
    <property type="match status" value="1"/>
</dbReference>
<sequence>MKKLLVIDDDRKLCTMLSQYLGPEGFAVEAVHDGREGVTKASDGNFDLIVLDVMLPTVNGFEVLRHIRTQMDTPVVMLTARGDYVDRIIGLEMGADDYLPKPFNTRELVARIRTVLRRANQEKEEHAVAPSSKKLVVGDVEIDLGTRNVTCSGRPVELTSVEFNLLEHLLRNAGELVSREDLCKKVLGRRLTSYDRSIDGYISKLRKKLGHEVSGIERIRSIRCVGYLYALTNSSEVHVLEGISCSNTVSI</sequence>
<dbReference type="Pfam" id="PF00486">
    <property type="entry name" value="Trans_reg_C"/>
    <property type="match status" value="1"/>
</dbReference>
<dbReference type="InterPro" id="IPR001867">
    <property type="entry name" value="OmpR/PhoB-type_DNA-bd"/>
</dbReference>
<dbReference type="Gene3D" id="1.10.10.10">
    <property type="entry name" value="Winged helix-like DNA-binding domain superfamily/Winged helix DNA-binding domain"/>
    <property type="match status" value="1"/>
</dbReference>
<dbReference type="GO" id="GO:0000156">
    <property type="term" value="F:phosphorelay response regulator activity"/>
    <property type="evidence" value="ECO:0007669"/>
    <property type="project" value="TreeGrafter"/>
</dbReference>
<dbReference type="PROSITE" id="PS50110">
    <property type="entry name" value="RESPONSE_REGULATORY"/>
    <property type="match status" value="1"/>
</dbReference>
<dbReference type="GO" id="GO:0006355">
    <property type="term" value="P:regulation of DNA-templated transcription"/>
    <property type="evidence" value="ECO:0007669"/>
    <property type="project" value="InterPro"/>
</dbReference>
<accession>A0AAW4L501</accession>
<comment type="subcellular location">
    <subcellularLocation>
        <location evidence="1">Cytoplasm</location>
    </subcellularLocation>
</comment>
<evidence type="ECO:0000313" key="13">
    <source>
        <dbReference type="Proteomes" id="UP000811899"/>
    </source>
</evidence>
<dbReference type="InterPro" id="IPR001789">
    <property type="entry name" value="Sig_transdc_resp-reg_receiver"/>
</dbReference>
<dbReference type="InterPro" id="IPR039420">
    <property type="entry name" value="WalR-like"/>
</dbReference>
<reference evidence="12 13" key="1">
    <citation type="submission" date="2021-05" db="EMBL/GenBank/DDBJ databases">
        <title>The draft genome of Geobacter pelophilus DSM 12255.</title>
        <authorList>
            <person name="Xu Z."/>
            <person name="Masuda Y."/>
            <person name="Itoh H."/>
            <person name="Senoo K."/>
        </authorList>
    </citation>
    <scope>NUCLEOTIDE SEQUENCE [LARGE SCALE GENOMIC DNA]</scope>
    <source>
        <strain evidence="12 13">DSM 12255</strain>
    </source>
</reference>
<dbReference type="Gene3D" id="6.10.250.690">
    <property type="match status" value="1"/>
</dbReference>
<dbReference type="PANTHER" id="PTHR48111">
    <property type="entry name" value="REGULATOR OF RPOS"/>
    <property type="match status" value="1"/>
</dbReference>
<evidence type="ECO:0000256" key="8">
    <source>
        <dbReference type="PROSITE-ProRule" id="PRU00169"/>
    </source>
</evidence>
<dbReference type="PROSITE" id="PS51755">
    <property type="entry name" value="OMPR_PHOB"/>
    <property type="match status" value="1"/>
</dbReference>
<evidence type="ECO:0000256" key="5">
    <source>
        <dbReference type="ARBA" id="ARBA00023015"/>
    </source>
</evidence>
<dbReference type="GO" id="GO:0032993">
    <property type="term" value="C:protein-DNA complex"/>
    <property type="evidence" value="ECO:0007669"/>
    <property type="project" value="TreeGrafter"/>
</dbReference>
<evidence type="ECO:0000256" key="1">
    <source>
        <dbReference type="ARBA" id="ARBA00004496"/>
    </source>
</evidence>
<evidence type="ECO:0000259" key="11">
    <source>
        <dbReference type="PROSITE" id="PS51755"/>
    </source>
</evidence>
<feature type="modified residue" description="4-aspartylphosphate" evidence="8">
    <location>
        <position position="52"/>
    </location>
</feature>
<evidence type="ECO:0000259" key="10">
    <source>
        <dbReference type="PROSITE" id="PS50110"/>
    </source>
</evidence>
<dbReference type="FunFam" id="3.40.50.2300:FF:000001">
    <property type="entry name" value="DNA-binding response regulator PhoB"/>
    <property type="match status" value="1"/>
</dbReference>
<keyword evidence="4" id="KW-0902">Two-component regulatory system</keyword>
<dbReference type="GO" id="GO:0005829">
    <property type="term" value="C:cytosol"/>
    <property type="evidence" value="ECO:0007669"/>
    <property type="project" value="TreeGrafter"/>
</dbReference>
<evidence type="ECO:0000256" key="7">
    <source>
        <dbReference type="ARBA" id="ARBA00023163"/>
    </source>
</evidence>
<keyword evidence="2" id="KW-0963">Cytoplasm</keyword>
<feature type="domain" description="Response regulatory" evidence="10">
    <location>
        <begin position="3"/>
        <end position="116"/>
    </location>
</feature>
<proteinExistence type="predicted"/>
<evidence type="ECO:0000256" key="3">
    <source>
        <dbReference type="ARBA" id="ARBA00022553"/>
    </source>
</evidence>
<evidence type="ECO:0000313" key="12">
    <source>
        <dbReference type="EMBL" id="MBT0664632.1"/>
    </source>
</evidence>
<name>A0AAW4L501_9BACT</name>
<feature type="domain" description="OmpR/PhoB-type" evidence="11">
    <location>
        <begin position="132"/>
        <end position="231"/>
    </location>
</feature>
<organism evidence="12 13">
    <name type="scientific">Geoanaerobacter pelophilus</name>
    <dbReference type="NCBI Taxonomy" id="60036"/>
    <lineage>
        <taxon>Bacteria</taxon>
        <taxon>Pseudomonadati</taxon>
        <taxon>Thermodesulfobacteriota</taxon>
        <taxon>Desulfuromonadia</taxon>
        <taxon>Geobacterales</taxon>
        <taxon>Geobacteraceae</taxon>
        <taxon>Geoanaerobacter</taxon>
    </lineage>
</organism>
<dbReference type="Gene3D" id="3.40.50.2300">
    <property type="match status" value="1"/>
</dbReference>
<dbReference type="InterPro" id="IPR036388">
    <property type="entry name" value="WH-like_DNA-bd_sf"/>
</dbReference>
<dbReference type="AlphaFoldDB" id="A0AAW4L501"/>
<dbReference type="CDD" id="cd17623">
    <property type="entry name" value="REC_OmpR_CpxR"/>
    <property type="match status" value="1"/>
</dbReference>
<keyword evidence="13" id="KW-1185">Reference proteome</keyword>
<feature type="DNA-binding region" description="OmpR/PhoB-type" evidence="9">
    <location>
        <begin position="132"/>
        <end position="231"/>
    </location>
</feature>
<dbReference type="InterPro" id="IPR016032">
    <property type="entry name" value="Sig_transdc_resp-reg_C-effctor"/>
</dbReference>
<evidence type="ECO:0000256" key="6">
    <source>
        <dbReference type="ARBA" id="ARBA00023125"/>
    </source>
</evidence>
<dbReference type="Proteomes" id="UP000811899">
    <property type="component" value="Unassembled WGS sequence"/>
</dbReference>
<dbReference type="InterPro" id="IPR011006">
    <property type="entry name" value="CheY-like_superfamily"/>
</dbReference>
<keyword evidence="6 9" id="KW-0238">DNA-binding</keyword>
<keyword evidence="5" id="KW-0805">Transcription regulation</keyword>
<evidence type="ECO:0000256" key="2">
    <source>
        <dbReference type="ARBA" id="ARBA00022490"/>
    </source>
</evidence>
<dbReference type="PANTHER" id="PTHR48111:SF39">
    <property type="entry name" value="TRANSCRIPTIONAL REGULATORY PROTEIN CPXR"/>
    <property type="match status" value="1"/>
</dbReference>
<keyword evidence="3 8" id="KW-0597">Phosphoprotein</keyword>
<evidence type="ECO:0000256" key="4">
    <source>
        <dbReference type="ARBA" id="ARBA00023012"/>
    </source>
</evidence>
<protein>
    <submittedName>
        <fullName evidence="12">Response regulator transcription factor</fullName>
    </submittedName>
</protein>
<dbReference type="EMBL" id="JAHCVJ010000003">
    <property type="protein sequence ID" value="MBT0664632.1"/>
    <property type="molecule type" value="Genomic_DNA"/>
</dbReference>
<comment type="caution">
    <text evidence="12">The sequence shown here is derived from an EMBL/GenBank/DDBJ whole genome shotgun (WGS) entry which is preliminary data.</text>
</comment>
<dbReference type="RefSeq" id="WP_214171387.1">
    <property type="nucleotide sequence ID" value="NZ_JAHCVJ010000003.1"/>
</dbReference>
<dbReference type="Pfam" id="PF00072">
    <property type="entry name" value="Response_reg"/>
    <property type="match status" value="1"/>
</dbReference>
<dbReference type="SUPFAM" id="SSF46894">
    <property type="entry name" value="C-terminal effector domain of the bipartite response regulators"/>
    <property type="match status" value="1"/>
</dbReference>
<keyword evidence="7" id="KW-0804">Transcription</keyword>
<dbReference type="SUPFAM" id="SSF52172">
    <property type="entry name" value="CheY-like"/>
    <property type="match status" value="1"/>
</dbReference>
<dbReference type="InterPro" id="IPR058124">
    <property type="entry name" value="CpxR-like_REC"/>
</dbReference>
<gene>
    <name evidence="12" type="ORF">KI809_10010</name>
</gene>
<dbReference type="SMART" id="SM00862">
    <property type="entry name" value="Trans_reg_C"/>
    <property type="match status" value="1"/>
</dbReference>